<feature type="compositionally biased region" description="Low complexity" evidence="1">
    <location>
        <begin position="95"/>
        <end position="110"/>
    </location>
</feature>
<dbReference type="Proteomes" id="UP000242519">
    <property type="component" value="Unassembled WGS sequence"/>
</dbReference>
<accession>A0A218Z047</accession>
<protein>
    <submittedName>
        <fullName evidence="2">Extracellular solute-binding protein family</fullName>
    </submittedName>
</protein>
<gene>
    <name evidence="2" type="ORF">B2J93_6562</name>
</gene>
<name>A0A218Z047_9HELO</name>
<feature type="compositionally biased region" description="Low complexity" evidence="1">
    <location>
        <begin position="447"/>
        <end position="468"/>
    </location>
</feature>
<dbReference type="InParanoid" id="A0A218Z047"/>
<proteinExistence type="predicted"/>
<evidence type="ECO:0000256" key="1">
    <source>
        <dbReference type="SAM" id="MobiDB-lite"/>
    </source>
</evidence>
<dbReference type="EMBL" id="MZNU01000291">
    <property type="protein sequence ID" value="OWP01112.1"/>
    <property type="molecule type" value="Genomic_DNA"/>
</dbReference>
<reference evidence="2 3" key="1">
    <citation type="submission" date="2017-04" db="EMBL/GenBank/DDBJ databases">
        <title>Draft genome sequence of Marssonina coronaria NL1: causal agent of apple blotch.</title>
        <authorList>
            <person name="Cheng Q."/>
        </authorList>
    </citation>
    <scope>NUCLEOTIDE SEQUENCE [LARGE SCALE GENOMIC DNA]</scope>
    <source>
        <strain evidence="2 3">NL1</strain>
    </source>
</reference>
<evidence type="ECO:0000313" key="3">
    <source>
        <dbReference type="Proteomes" id="UP000242519"/>
    </source>
</evidence>
<sequence length="468" mass="51905">MPLQYDSTLRVLYEELENVSRRDRAPCITQGQFMEENRKHQAEWSVAKPDADEAWISYWAEASLWNNLVSSRYEILKPFPGRPPTEVQDTSTPATEPQPTNKPTPNNNLNPFFCRAAPAPDVTTYLTQGTMLTQRREELERELGFVGNRMYQGPALSSANAAAKFLVHPSHHRDTAAGNKSGDGGQPVTRPLGASPSNIWSRPIDEPICRSSKDGATIFKKKDLKPNSQKSRKCLSIQRSDVPDVSQLGISSATLSPYASSRNTDSGEEISKSSSKEEASKLRCSLKAIFSKPVNSNVEAKYEPSFWDEELGIPRAAAICCAPNATTAIWGNEGDAIETVNIMIGKVVRILVALHPLGPKDRFSPLIWQDVHFGYNPYDPDVKVVADWVQEFIDEFSSLEEECGSLPDEFCLWAKKNFPPPEVKKWLPKPFVTSIPRIPRGRATLNRSGSTRSGSSSCGSRVGSSNRY</sequence>
<feature type="region of interest" description="Disordered" evidence="1">
    <location>
        <begin position="80"/>
        <end position="110"/>
    </location>
</feature>
<keyword evidence="3" id="KW-1185">Reference proteome</keyword>
<feature type="region of interest" description="Disordered" evidence="1">
    <location>
        <begin position="171"/>
        <end position="208"/>
    </location>
</feature>
<feature type="region of interest" description="Disordered" evidence="1">
    <location>
        <begin position="441"/>
        <end position="468"/>
    </location>
</feature>
<evidence type="ECO:0000313" key="2">
    <source>
        <dbReference type="EMBL" id="OWP01112.1"/>
    </source>
</evidence>
<organism evidence="2 3">
    <name type="scientific">Diplocarpon coronariae</name>
    <dbReference type="NCBI Taxonomy" id="2795749"/>
    <lineage>
        <taxon>Eukaryota</taxon>
        <taxon>Fungi</taxon>
        <taxon>Dikarya</taxon>
        <taxon>Ascomycota</taxon>
        <taxon>Pezizomycotina</taxon>
        <taxon>Leotiomycetes</taxon>
        <taxon>Helotiales</taxon>
        <taxon>Drepanopezizaceae</taxon>
        <taxon>Diplocarpon</taxon>
    </lineage>
</organism>
<comment type="caution">
    <text evidence="2">The sequence shown here is derived from an EMBL/GenBank/DDBJ whole genome shotgun (WGS) entry which is preliminary data.</text>
</comment>
<dbReference type="AlphaFoldDB" id="A0A218Z047"/>
<feature type="region of interest" description="Disordered" evidence="1">
    <location>
        <begin position="256"/>
        <end position="275"/>
    </location>
</feature>